<proteinExistence type="inferred from homology"/>
<protein>
    <recommendedName>
        <fullName evidence="3">Translocation and assembly module subunit TamA</fullName>
    </recommendedName>
    <alternativeName>
        <fullName evidence="9">Autotransporter assembly factor TamA</fullName>
    </alternativeName>
</protein>
<evidence type="ECO:0000256" key="2">
    <source>
        <dbReference type="ARBA" id="ARBA00010248"/>
    </source>
</evidence>
<dbReference type="Gene3D" id="2.40.160.50">
    <property type="entry name" value="membrane protein fhac: a member of the omp85/tpsb transporter family"/>
    <property type="match status" value="1"/>
</dbReference>
<keyword evidence="6" id="KW-0732">Signal</keyword>
<dbReference type="RefSeq" id="WP_274722710.1">
    <property type="nucleotide sequence ID" value="NZ_JARBFT010000006.1"/>
</dbReference>
<comment type="caution">
    <text evidence="13">The sequence shown here is derived from an EMBL/GenBank/DDBJ whole genome shotgun (WGS) entry which is preliminary data.</text>
</comment>
<dbReference type="Pfam" id="PF17243">
    <property type="entry name" value="POTRA_TamA_1"/>
    <property type="match status" value="1"/>
</dbReference>
<comment type="subcellular location">
    <subcellularLocation>
        <location evidence="1">Cell outer membrane</location>
    </subcellularLocation>
</comment>
<evidence type="ECO:0000256" key="4">
    <source>
        <dbReference type="ARBA" id="ARBA00022452"/>
    </source>
</evidence>
<dbReference type="Gene3D" id="3.10.20.310">
    <property type="entry name" value="membrane protein fhac"/>
    <property type="match status" value="3"/>
</dbReference>
<evidence type="ECO:0000256" key="3">
    <source>
        <dbReference type="ARBA" id="ARBA00015419"/>
    </source>
</evidence>
<feature type="domain" description="Bacterial surface antigen (D15)" evidence="11">
    <location>
        <begin position="278"/>
        <end position="572"/>
    </location>
</feature>
<dbReference type="InterPro" id="IPR035243">
    <property type="entry name" value="TamA_POTRA_Dom_1"/>
</dbReference>
<evidence type="ECO:0000256" key="10">
    <source>
        <dbReference type="ARBA" id="ARBA00093548"/>
    </source>
</evidence>
<dbReference type="Proteomes" id="UP001216189">
    <property type="component" value="Unassembled WGS sequence"/>
</dbReference>
<keyword evidence="8" id="KW-0998">Cell outer membrane</keyword>
<evidence type="ECO:0000313" key="13">
    <source>
        <dbReference type="EMBL" id="MDE1515063.1"/>
    </source>
</evidence>
<reference evidence="13 14" key="1">
    <citation type="submission" date="2023-02" db="EMBL/GenBank/DDBJ databases">
        <title>Vibrio intestini sp. nov., a close relative of Vibrio cholerae isolated from the intestine of Healthy Culter dabryi.</title>
        <authorList>
            <person name="Wu N."/>
        </authorList>
    </citation>
    <scope>NUCLEOTIDE SEQUENCE [LARGE SCALE GENOMIC DNA]</scope>
    <source>
        <strain evidence="13 14">DSL-7</strain>
    </source>
</reference>
<dbReference type="PANTHER" id="PTHR12815">
    <property type="entry name" value="SORTING AND ASSEMBLY MACHINERY SAMM50 PROTEIN FAMILY MEMBER"/>
    <property type="match status" value="1"/>
</dbReference>
<accession>A0ABT5V076</accession>
<dbReference type="EMBL" id="JARBFT010000006">
    <property type="protein sequence ID" value="MDE1515063.1"/>
    <property type="molecule type" value="Genomic_DNA"/>
</dbReference>
<feature type="domain" description="TamA POTRA" evidence="12">
    <location>
        <begin position="28"/>
        <end position="98"/>
    </location>
</feature>
<sequence length="575" mass="64639">MRRPSLRALILLWLCSALLPALCYANVKLEITGLSGADKDNVDAYLSSIAPSDYSTSLRFQSQLEKSITEALNAVGYYHPQIDFSVAADNQRLSVAVTRGEVTRFSEVDIVISGEAHNDNDFQRLIRTSGVVVDRRLNHSLYDNLKSGIRNLALQKGYFNGDFELSRLEVIPELNQARVKLHFASGMRYQFGLTSIEGSQIEQNRVLSLRPFKQGDPYLVSQVGEFNQNLSNTDWFSSVLVEPDLSQLEQGRELPIKVTLAAQARNQLETGIGYSTDVGVRGSLKWKKPWVNSQGHSFDSSFSLSAPEQTITAGYKIPLDDALHEYYRIQYGMKHVDKRDTQSMESNLSLERHWLLESGWHRSIFVRYLLENYEQGLQDDNSQFVLPGVTYTRTRARSNSGLLTWGDKQTITLEYGDPQLLSETRVLRVQTGSAWLRTYARNHRALIRVDGGANLVEQFDQLSPSLRFFAGGDNNLRGYGYESISPKDASGALTGAKYIATGSLEYQYRLTGNWWAAMFIDVGDAFNNNPDWKKGVGTGIRWISPVGPIRLDFAWGLDATPGDEFKIHFTLGPEL</sequence>
<keyword evidence="14" id="KW-1185">Reference proteome</keyword>
<keyword evidence="7" id="KW-0472">Membrane</keyword>
<dbReference type="InterPro" id="IPR039910">
    <property type="entry name" value="D15-like"/>
</dbReference>
<comment type="subunit">
    <text evidence="10">Interacts with TamB to form the translocation and assembly module (TAM).</text>
</comment>
<keyword evidence="5" id="KW-0812">Transmembrane</keyword>
<evidence type="ECO:0000256" key="1">
    <source>
        <dbReference type="ARBA" id="ARBA00004442"/>
    </source>
</evidence>
<dbReference type="Pfam" id="PF01103">
    <property type="entry name" value="Omp85"/>
    <property type="match status" value="1"/>
</dbReference>
<gene>
    <name evidence="13" type="ORF">PUN32_08555</name>
</gene>
<organism evidence="13 14">
    <name type="scientific">Vibrio chanodichtyis</name>
    <dbReference type="NCBI Taxonomy" id="3027932"/>
    <lineage>
        <taxon>Bacteria</taxon>
        <taxon>Pseudomonadati</taxon>
        <taxon>Pseudomonadota</taxon>
        <taxon>Gammaproteobacteria</taxon>
        <taxon>Vibrionales</taxon>
        <taxon>Vibrionaceae</taxon>
        <taxon>Vibrio</taxon>
    </lineage>
</organism>
<comment type="similarity">
    <text evidence="2">Belongs to the TamA family.</text>
</comment>
<evidence type="ECO:0000313" key="14">
    <source>
        <dbReference type="Proteomes" id="UP001216189"/>
    </source>
</evidence>
<name>A0ABT5V076_9VIBR</name>
<evidence type="ECO:0000256" key="9">
    <source>
        <dbReference type="ARBA" id="ARBA00033063"/>
    </source>
</evidence>
<evidence type="ECO:0000256" key="7">
    <source>
        <dbReference type="ARBA" id="ARBA00023136"/>
    </source>
</evidence>
<evidence type="ECO:0000256" key="6">
    <source>
        <dbReference type="ARBA" id="ARBA00022729"/>
    </source>
</evidence>
<evidence type="ECO:0000256" key="5">
    <source>
        <dbReference type="ARBA" id="ARBA00022692"/>
    </source>
</evidence>
<evidence type="ECO:0000259" key="11">
    <source>
        <dbReference type="Pfam" id="PF01103"/>
    </source>
</evidence>
<dbReference type="InterPro" id="IPR000184">
    <property type="entry name" value="Bac_surfAg_D15"/>
</dbReference>
<keyword evidence="4" id="KW-1134">Transmembrane beta strand</keyword>
<evidence type="ECO:0000256" key="8">
    <source>
        <dbReference type="ARBA" id="ARBA00023237"/>
    </source>
</evidence>
<evidence type="ECO:0000259" key="12">
    <source>
        <dbReference type="Pfam" id="PF17243"/>
    </source>
</evidence>
<dbReference type="PANTHER" id="PTHR12815:SF47">
    <property type="entry name" value="TRANSLOCATION AND ASSEMBLY MODULE SUBUNIT TAMA"/>
    <property type="match status" value="1"/>
</dbReference>